<dbReference type="InterPro" id="IPR036890">
    <property type="entry name" value="HATPase_C_sf"/>
</dbReference>
<dbReference type="Pfam" id="PF07495">
    <property type="entry name" value="Y_Y_Y"/>
    <property type="match status" value="1"/>
</dbReference>
<dbReference type="Gene3D" id="1.20.5.1930">
    <property type="match status" value="1"/>
</dbReference>
<dbReference type="InterPro" id="IPR015943">
    <property type="entry name" value="WD40/YVTN_repeat-like_dom_sf"/>
</dbReference>
<sequence>MARPSIIWYWKFWLLGCLGWLLTAPAVSQPVPARLRPLSSADGLVNDVVQSIAQDEQGFLWIGTQDGLSRYDGSGFRTFRADERRAGSLLSNFVRAVAADPRRGGVWVGTGSGLCYYNPRTELFVPVPMGQAAGASFVHAVLLDQSGQVWAGTEDGLWRYEPRRRRLQRIAGPPGSARQNSIRTLAQDAAGVLWVGTGAGALLRYDPLARNLRHDRRHNSPGPAPVSALAAPPGGGLWVGTEAGALRYLPPGEQPAIDLLTTAPAVRSLWADAAGAWVGTAAGLRYWPQPTASSPPAIPPLVLTEPVQALCPDRVRQLWLGTEAGLRRLDIRPSAFGRPLAAAATGAVWAVDTTPAAVWLGTEQLGILRLDHATGRVAEQLRHSPADTTSLADNYVRALLAAPDGGLWVGTQRHGLDYRPVGATGFRHFRHRPGQAGSLADDFVRCVYRDPLDGGIWVGTEGGLCRLADARRGRFVSYRHQAGVTTSLPSNYVRCVRRDPAGRLWVATGGGGLSRLDDARSGRFTTFRADAQDERSLASNFVRALAFDRQGRLWVGTEGGGLCRLDDPERGRFTTFGEDQGLPSELVYGLVADPVTGVLWASTNRGLARLDPATGHLTSFDTRDGLPQDDYNAGAATAGPGGQLFFGGPAGLVAFRPARLPLPARPQVLLTGLRRLNRPVALPDTALAQRRLLRIGPADYVFSLEFAALDLRRAGRYPLLYRLEGFDREWLAAGPGREATYTNLDPGHYTFRVRGADAPAGSGAALRLVVEPPWYGTWWFRLAVGLTVAGLGWLAYRLRVQQLLALERVRHRIARDLHDDMGSTLSNISILSQLAQTHQQAQRPAQAAALLTQIGDSSRRMLDSMDDIVWAINPAHDGLDDVTTRMLAFASEVLEAQGVELHFEMAPGVEQLRLPMEARREFFLLFKEAVNNLAKYARAQHATISLRYAQRHLQLTIMDDGVGFDPGAPAQGGGNGLTNMRTRAAALDGTLAIETTPGQGTTLRLRVPLR</sequence>
<keyword evidence="1" id="KW-0597">Phosphoprotein</keyword>
<gene>
    <name evidence="3" type="ORF">Q5H93_12005</name>
</gene>
<dbReference type="InterPro" id="IPR013783">
    <property type="entry name" value="Ig-like_fold"/>
</dbReference>
<feature type="domain" description="Histidine kinase" evidence="2">
    <location>
        <begin position="816"/>
        <end position="1010"/>
    </location>
</feature>
<dbReference type="InterPro" id="IPR011712">
    <property type="entry name" value="Sig_transdc_His_kin_sub3_dim/P"/>
</dbReference>
<dbReference type="EMBL" id="JAUQSY010000007">
    <property type="protein sequence ID" value="MDO7875457.1"/>
    <property type="molecule type" value="Genomic_DNA"/>
</dbReference>
<dbReference type="SUPFAM" id="SSF55874">
    <property type="entry name" value="ATPase domain of HSP90 chaperone/DNA topoisomerase II/histidine kinase"/>
    <property type="match status" value="1"/>
</dbReference>
<keyword evidence="4" id="KW-1185">Reference proteome</keyword>
<dbReference type="Pfam" id="PF07494">
    <property type="entry name" value="Reg_prop"/>
    <property type="match status" value="5"/>
</dbReference>
<dbReference type="InterPro" id="IPR003594">
    <property type="entry name" value="HATPase_dom"/>
</dbReference>
<dbReference type="Gene3D" id="2.130.10.10">
    <property type="entry name" value="YVTN repeat-like/Quinoprotein amine dehydrogenase"/>
    <property type="match status" value="3"/>
</dbReference>
<accession>A0ABT9BEJ2</accession>
<dbReference type="Proteomes" id="UP001176429">
    <property type="component" value="Unassembled WGS sequence"/>
</dbReference>
<reference evidence="3" key="1">
    <citation type="submission" date="2023-07" db="EMBL/GenBank/DDBJ databases">
        <authorList>
            <person name="Kim M.K."/>
        </authorList>
    </citation>
    <scope>NUCLEOTIDE SEQUENCE</scope>
    <source>
        <strain evidence="3">ASUV-10-1</strain>
    </source>
</reference>
<dbReference type="Gene3D" id="2.60.40.10">
    <property type="entry name" value="Immunoglobulins"/>
    <property type="match status" value="1"/>
</dbReference>
<dbReference type="Gene3D" id="3.30.565.10">
    <property type="entry name" value="Histidine kinase-like ATPase, C-terminal domain"/>
    <property type="match status" value="1"/>
</dbReference>
<dbReference type="PROSITE" id="PS50109">
    <property type="entry name" value="HIS_KIN"/>
    <property type="match status" value="1"/>
</dbReference>
<dbReference type="InterPro" id="IPR011123">
    <property type="entry name" value="Y_Y_Y"/>
</dbReference>
<dbReference type="InterPro" id="IPR011110">
    <property type="entry name" value="Reg_prop"/>
</dbReference>
<dbReference type="PANTHER" id="PTHR43547:SF2">
    <property type="entry name" value="HYBRID SIGNAL TRANSDUCTION HISTIDINE KINASE C"/>
    <property type="match status" value="1"/>
</dbReference>
<name>A0ABT9BEJ2_9BACT</name>
<dbReference type="RefSeq" id="WP_305006767.1">
    <property type="nucleotide sequence ID" value="NZ_JAUQSY010000007.1"/>
</dbReference>
<comment type="caution">
    <text evidence="3">The sequence shown here is derived from an EMBL/GenBank/DDBJ whole genome shotgun (WGS) entry which is preliminary data.</text>
</comment>
<evidence type="ECO:0000259" key="2">
    <source>
        <dbReference type="PROSITE" id="PS50109"/>
    </source>
</evidence>
<evidence type="ECO:0000313" key="3">
    <source>
        <dbReference type="EMBL" id="MDO7875457.1"/>
    </source>
</evidence>
<dbReference type="SMART" id="SM00387">
    <property type="entry name" value="HATPase_c"/>
    <property type="match status" value="1"/>
</dbReference>
<dbReference type="SUPFAM" id="SSF63829">
    <property type="entry name" value="Calcium-dependent phosphotriesterase"/>
    <property type="match status" value="2"/>
</dbReference>
<dbReference type="Pfam" id="PF07730">
    <property type="entry name" value="HisKA_3"/>
    <property type="match status" value="1"/>
</dbReference>
<evidence type="ECO:0000313" key="4">
    <source>
        <dbReference type="Proteomes" id="UP001176429"/>
    </source>
</evidence>
<organism evidence="3 4">
    <name type="scientific">Hymenobacter aranciens</name>
    <dbReference type="NCBI Taxonomy" id="3063996"/>
    <lineage>
        <taxon>Bacteria</taxon>
        <taxon>Pseudomonadati</taxon>
        <taxon>Bacteroidota</taxon>
        <taxon>Cytophagia</taxon>
        <taxon>Cytophagales</taxon>
        <taxon>Hymenobacteraceae</taxon>
        <taxon>Hymenobacter</taxon>
    </lineage>
</organism>
<proteinExistence type="predicted"/>
<dbReference type="PANTHER" id="PTHR43547">
    <property type="entry name" value="TWO-COMPONENT HISTIDINE KINASE"/>
    <property type="match status" value="1"/>
</dbReference>
<dbReference type="Pfam" id="PF02518">
    <property type="entry name" value="HATPase_c"/>
    <property type="match status" value="1"/>
</dbReference>
<protein>
    <submittedName>
        <fullName evidence="3">Two-component regulator propeller domain-containing protein</fullName>
    </submittedName>
</protein>
<evidence type="ECO:0000256" key="1">
    <source>
        <dbReference type="ARBA" id="ARBA00022553"/>
    </source>
</evidence>
<dbReference type="InterPro" id="IPR005467">
    <property type="entry name" value="His_kinase_dom"/>
</dbReference>
<dbReference type="CDD" id="cd16917">
    <property type="entry name" value="HATPase_UhpB-NarQ-NarX-like"/>
    <property type="match status" value="1"/>
</dbReference>